<evidence type="ECO:0000256" key="1">
    <source>
        <dbReference type="SAM" id="MobiDB-lite"/>
    </source>
</evidence>
<organism evidence="2 3">
    <name type="scientific">Bodo saltans</name>
    <name type="common">Flagellated protozoan</name>
    <dbReference type="NCBI Taxonomy" id="75058"/>
    <lineage>
        <taxon>Eukaryota</taxon>
        <taxon>Discoba</taxon>
        <taxon>Euglenozoa</taxon>
        <taxon>Kinetoplastea</taxon>
        <taxon>Metakinetoplastina</taxon>
        <taxon>Eubodonida</taxon>
        <taxon>Bodonidae</taxon>
        <taxon>Bodo</taxon>
    </lineage>
</organism>
<feature type="region of interest" description="Disordered" evidence="1">
    <location>
        <begin position="46"/>
        <end position="98"/>
    </location>
</feature>
<name>A0A0S4JI37_BODSA</name>
<dbReference type="AlphaFoldDB" id="A0A0S4JI37"/>
<feature type="compositionally biased region" description="Low complexity" evidence="1">
    <location>
        <begin position="51"/>
        <end position="85"/>
    </location>
</feature>
<accession>A0A0S4JI37</accession>
<feature type="compositionally biased region" description="Pro residues" evidence="1">
    <location>
        <begin position="86"/>
        <end position="98"/>
    </location>
</feature>
<evidence type="ECO:0000313" key="2">
    <source>
        <dbReference type="EMBL" id="CUG88909.1"/>
    </source>
</evidence>
<dbReference type="EMBL" id="CYKH01001683">
    <property type="protein sequence ID" value="CUG88909.1"/>
    <property type="molecule type" value="Genomic_DNA"/>
</dbReference>
<sequence length="403" mass="44779">MLRPTAGCSSIVRLCEIPDGCRLLCNGEYLLNAGLLRSDTIQEKNRSTSLIPPANSSASGGSANTITTQPPTTTTGGALPPSSHHLPPPSPRPPPPPYQHRLIGMGCNNQYDWELSLLAMFQGASLSSNHTTHRLGWTTSMDCTLTVEAGKRQWNVPQAMRDAQIGFTGVSLCGGARRLQANELGPNHIKRFQLKTEWDVAAAAAAASRQPSPSLNNKQYVHYSIHPDAVHAATSRGHFTESFEDQRFTMGGNTEENHTLSRLPSQPRWFDALSIFKVDIEGSEWKYIPAWIRGEFYSLQTHAPLSLIRSGSAAAIDFSAYAPDFFTVSLFFLEYHRIGRDDTGATAVGGLRAHWLTLQIYALGFIMIAHEKNEFSQRCFEHAYVHVRHFIRSEMWMLLRDDI</sequence>
<keyword evidence="3" id="KW-1185">Reference proteome</keyword>
<evidence type="ECO:0000313" key="3">
    <source>
        <dbReference type="Proteomes" id="UP000051952"/>
    </source>
</evidence>
<protein>
    <submittedName>
        <fullName evidence="2">Uncharacterized protein</fullName>
    </submittedName>
</protein>
<proteinExistence type="predicted"/>
<reference evidence="3" key="1">
    <citation type="submission" date="2015-09" db="EMBL/GenBank/DDBJ databases">
        <authorList>
            <consortium name="Pathogen Informatics"/>
        </authorList>
    </citation>
    <scope>NUCLEOTIDE SEQUENCE [LARGE SCALE GENOMIC DNA]</scope>
    <source>
        <strain evidence="3">Lake Konstanz</strain>
    </source>
</reference>
<gene>
    <name evidence="2" type="ORF">BSAL_18180</name>
</gene>
<dbReference type="Proteomes" id="UP000051952">
    <property type="component" value="Unassembled WGS sequence"/>
</dbReference>
<dbReference type="VEuPathDB" id="TriTrypDB:BSAL_18180"/>